<feature type="region of interest" description="Disordered" evidence="8">
    <location>
        <begin position="267"/>
        <end position="294"/>
    </location>
</feature>
<evidence type="ECO:0000256" key="3">
    <source>
        <dbReference type="ARBA" id="ARBA00022695"/>
    </source>
</evidence>
<dbReference type="GO" id="GO:0004519">
    <property type="term" value="F:endonuclease activity"/>
    <property type="evidence" value="ECO:0007669"/>
    <property type="project" value="UniProtKB-KW"/>
</dbReference>
<dbReference type="InterPro" id="IPR021109">
    <property type="entry name" value="Peptidase_aspartic_dom_sf"/>
</dbReference>
<comment type="caution">
    <text evidence="11">The sequence shown here is derived from an EMBL/GenBank/DDBJ whole genome shotgun (WGS) entry which is preliminary data.</text>
</comment>
<evidence type="ECO:0000256" key="1">
    <source>
        <dbReference type="ARBA" id="ARBA00012493"/>
    </source>
</evidence>
<evidence type="ECO:0000259" key="10">
    <source>
        <dbReference type="Pfam" id="PF17917"/>
    </source>
</evidence>
<proteinExistence type="predicted"/>
<organism evidence="11">
    <name type="scientific">Tanacetum cinerariifolium</name>
    <name type="common">Dalmatian daisy</name>
    <name type="synonym">Chrysanthemum cinerariifolium</name>
    <dbReference type="NCBI Taxonomy" id="118510"/>
    <lineage>
        <taxon>Eukaryota</taxon>
        <taxon>Viridiplantae</taxon>
        <taxon>Streptophyta</taxon>
        <taxon>Embryophyta</taxon>
        <taxon>Tracheophyta</taxon>
        <taxon>Spermatophyta</taxon>
        <taxon>Magnoliopsida</taxon>
        <taxon>eudicotyledons</taxon>
        <taxon>Gunneridae</taxon>
        <taxon>Pentapetalae</taxon>
        <taxon>asterids</taxon>
        <taxon>campanulids</taxon>
        <taxon>Asterales</taxon>
        <taxon>Asteraceae</taxon>
        <taxon>Asteroideae</taxon>
        <taxon>Anthemideae</taxon>
        <taxon>Anthemidinae</taxon>
        <taxon>Tanacetum</taxon>
    </lineage>
</organism>
<feature type="compositionally biased region" description="Polar residues" evidence="8">
    <location>
        <begin position="276"/>
        <end position="292"/>
    </location>
</feature>
<dbReference type="PANTHER" id="PTHR33067">
    <property type="entry name" value="RNA-DIRECTED DNA POLYMERASE-RELATED"/>
    <property type="match status" value="1"/>
</dbReference>
<name>A0A6L2MDQ8_TANCI</name>
<dbReference type="CDD" id="cd00303">
    <property type="entry name" value="retropepsin_like"/>
    <property type="match status" value="1"/>
</dbReference>
<feature type="compositionally biased region" description="Polar residues" evidence="8">
    <location>
        <begin position="369"/>
        <end position="384"/>
    </location>
</feature>
<dbReference type="EMBL" id="BKCJ010006199">
    <property type="protein sequence ID" value="GEU70882.1"/>
    <property type="molecule type" value="Genomic_DNA"/>
</dbReference>
<keyword evidence="4" id="KW-0540">Nuclease</keyword>
<dbReference type="GO" id="GO:0003964">
    <property type="term" value="F:RNA-directed DNA polymerase activity"/>
    <property type="evidence" value="ECO:0007669"/>
    <property type="project" value="UniProtKB-KW"/>
</dbReference>
<feature type="domain" description="Retrotransposon gag" evidence="9">
    <location>
        <begin position="130"/>
        <end position="185"/>
    </location>
</feature>
<keyword evidence="5" id="KW-0255">Endonuclease</keyword>
<dbReference type="Gene3D" id="2.40.70.10">
    <property type="entry name" value="Acid Proteases"/>
    <property type="match status" value="1"/>
</dbReference>
<dbReference type="Gene3D" id="3.10.10.10">
    <property type="entry name" value="HIV Type 1 Reverse Transcriptase, subunit A, domain 1"/>
    <property type="match status" value="1"/>
</dbReference>
<dbReference type="EMBL" id="BKCJ010007101">
    <property type="protein sequence ID" value="GEU75541.1"/>
    <property type="molecule type" value="Genomic_DNA"/>
</dbReference>
<keyword evidence="2" id="KW-0808">Transferase</keyword>
<dbReference type="InterPro" id="IPR043502">
    <property type="entry name" value="DNA/RNA_pol_sf"/>
</dbReference>
<evidence type="ECO:0000259" key="9">
    <source>
        <dbReference type="Pfam" id="PF03732"/>
    </source>
</evidence>
<feature type="region of interest" description="Disordered" evidence="8">
    <location>
        <begin position="369"/>
        <end position="391"/>
    </location>
</feature>
<feature type="domain" description="Reverse transcriptase RNase H-like" evidence="10">
    <location>
        <begin position="1061"/>
        <end position="1148"/>
    </location>
</feature>
<dbReference type="InterPro" id="IPR043128">
    <property type="entry name" value="Rev_trsase/Diguanyl_cyclase"/>
</dbReference>
<reference evidence="11" key="1">
    <citation type="journal article" date="2019" name="Sci. Rep.">
        <title>Draft genome of Tanacetum cinerariifolium, the natural source of mosquito coil.</title>
        <authorList>
            <person name="Yamashiro T."/>
            <person name="Shiraishi A."/>
            <person name="Satake H."/>
            <person name="Nakayama K."/>
        </authorList>
    </citation>
    <scope>NUCLEOTIDE SEQUENCE</scope>
</reference>
<dbReference type="GO" id="GO:0016787">
    <property type="term" value="F:hydrolase activity"/>
    <property type="evidence" value="ECO:0007669"/>
    <property type="project" value="UniProtKB-KW"/>
</dbReference>
<evidence type="ECO:0000256" key="2">
    <source>
        <dbReference type="ARBA" id="ARBA00022679"/>
    </source>
</evidence>
<dbReference type="EC" id="2.7.7.49" evidence="1"/>
<dbReference type="InterPro" id="IPR041373">
    <property type="entry name" value="RT_RNaseH"/>
</dbReference>
<evidence type="ECO:0000256" key="5">
    <source>
        <dbReference type="ARBA" id="ARBA00022759"/>
    </source>
</evidence>
<evidence type="ECO:0000313" key="12">
    <source>
        <dbReference type="EMBL" id="GEU75541.1"/>
    </source>
</evidence>
<sequence length="1428" mass="162177">MSTRSSARNRFPPLNNPELTIRRRSHADPTLLNDFEMAVEGNGDLPVPDLQTMEELCQPSLNGRGGPIAPIAIQAMNFGLKNDMIQQVQSSCQFHGFPGDDANKHIDKFLHVTQSIKVNGVTDDALRLYLFPHSLTHHATAWFDRLSRNSINTFEQMAKMFLGKHFPPSMVTKLRNEITNFRQHNFYNGLTLKHHDTINAAAAQRSESSSSITSSSDTKIAALKAEMAKINKNLMRVLQPPLAKPRTYMLREPTNVVILINHKNQNRNQENHHPQGKNQGRNQFFQGASHGQNPPLDYQASAYQAPSYQALVHQPQIPQPQVMTTNEFTNFMKANDAILKNMQTNMTSLTNSNLELKNMFGQFMKMNTASSSGSRTLPGNTITNPKEDLKGITNRSGTAYKGPMIPTTSSSIPPVVERETKVTKDTLPPTNNGSTKDVQPPVVQTESPILNSKPVVALIIEPVVALVSALKPNQKPSIPYPSRIHDQKLRDKANDQRENFFQIFKDLNFNISFADALILMPKFSPTIKTLLTSKDKLSELARTPLNEHCSVVLLKKLPEKLGDPDKFFIPCDFPRMAGCLALADLDASINLMPLSVWNKLSLPKLSPTCMTLELVDRLISRPVGVAEDVFVKVGTFHFSADFVVVDFDADPRVPLILGRSFLKIERALIDVFEGELTLRVGKEAITFNLDQTSRYSANYNDMTANRINVIDMACEEYSQEVLGFSDVIASGNLTPYYDQFFSTSSSTLTPFGESDFLLEEVDAFLALEDDPISSEVDQSYFDPEGDILILEAFLNDDPSLPPPNQGNYLPQVQKELKICEAKTDKSSIDEPPEVELKDLPPHLKYAFLDGDDKLPIIIAKDLSTEEKTALITVLKSHKRSIAWKLSDIKGIDPEFCTHKILMEDDFKPAVQHQRRVNPKMHNAIKNEVLKLFDAGLIYLISDSPWVSPVHCISKKGGFTVVENEKNELILTRLVTGWRVCIDYQKLNEVTFFGNSFQTCLSHLEKMLKQCEDTNLYLNWEKSHFMVKEGIVLGHKISKNRIEVDKAKVEVIAKLPHPTTVKGAVLGQRQEKYFRPIHYASKTMTEAESNYITTEKEMLTMVYAFEKFRSYLIMNKSIMYTDHFALRYLFAKKDSKARLLHWVLLLQEFTFKVINTKGAENLAADHLSRLENPHQNVLESKEINKSFPLETLNMVSFRDNSSTSWFVEFANYHAGNFVVKEMSSQQKNKFFKDVKHCFWDDPFFSKSVQIKSSKGVYTANLEPYAIISDRGTHFCNDQFAKVMLKYAYKTPIGCTPYKLVYEKACHLPIELEHKAYWALKHANYDLQTAGDHRKVQLNELNKLRDQAYENSLIYKEKTKRLHDSKIKDHVFNIGDRVLLFNSRLKIFSGKLKTRWSGPFTNFNVFPYVTVELSQTDEPNFKVNGHRLKH</sequence>
<protein>
    <recommendedName>
        <fullName evidence="1">RNA-directed DNA polymerase</fullName>
        <ecNumber evidence="1">2.7.7.49</ecNumber>
    </recommendedName>
</protein>
<keyword evidence="7 11" id="KW-0695">RNA-directed DNA polymerase</keyword>
<evidence type="ECO:0000256" key="6">
    <source>
        <dbReference type="ARBA" id="ARBA00022801"/>
    </source>
</evidence>
<keyword evidence="6" id="KW-0378">Hydrolase</keyword>
<dbReference type="Pfam" id="PF17917">
    <property type="entry name" value="RT_RNaseH"/>
    <property type="match status" value="1"/>
</dbReference>
<evidence type="ECO:0000256" key="7">
    <source>
        <dbReference type="ARBA" id="ARBA00022918"/>
    </source>
</evidence>
<dbReference type="InterPro" id="IPR005162">
    <property type="entry name" value="Retrotrans_gag_dom"/>
</dbReference>
<feature type="region of interest" description="Disordered" evidence="8">
    <location>
        <begin position="422"/>
        <end position="441"/>
    </location>
</feature>
<dbReference type="SUPFAM" id="SSF56672">
    <property type="entry name" value="DNA/RNA polymerases"/>
    <property type="match status" value="1"/>
</dbReference>
<accession>A0A6L2MDQ8</accession>
<evidence type="ECO:0000256" key="4">
    <source>
        <dbReference type="ARBA" id="ARBA00022722"/>
    </source>
</evidence>
<evidence type="ECO:0000313" key="11">
    <source>
        <dbReference type="EMBL" id="GEU70882.1"/>
    </source>
</evidence>
<dbReference type="PANTHER" id="PTHR33067:SF35">
    <property type="entry name" value="ASPARTIC PEPTIDASE DDI1-TYPE DOMAIN-CONTAINING PROTEIN"/>
    <property type="match status" value="1"/>
</dbReference>
<dbReference type="Pfam" id="PF03732">
    <property type="entry name" value="Retrotrans_gag"/>
    <property type="match status" value="1"/>
</dbReference>
<gene>
    <name evidence="11" type="ORF">Tci_042860</name>
    <name evidence="12" type="ORF">Tci_047519</name>
</gene>
<dbReference type="CDD" id="cd09274">
    <property type="entry name" value="RNase_HI_RT_Ty3"/>
    <property type="match status" value="1"/>
</dbReference>
<feature type="compositionally biased region" description="Polar residues" evidence="8">
    <location>
        <begin position="428"/>
        <end position="441"/>
    </location>
</feature>
<evidence type="ECO:0000256" key="8">
    <source>
        <dbReference type="SAM" id="MobiDB-lite"/>
    </source>
</evidence>
<keyword evidence="3" id="KW-0548">Nucleotidyltransferase</keyword>
<dbReference type="Gene3D" id="3.30.70.270">
    <property type="match status" value="1"/>
</dbReference>